<reference evidence="6 7" key="1">
    <citation type="submission" date="2020-02" db="EMBL/GenBank/DDBJ databases">
        <authorList>
            <person name="Hogendoorn C."/>
        </authorList>
    </citation>
    <scope>NUCLEOTIDE SEQUENCE [LARGE SCALE GENOMIC DNA]</scope>
    <source>
        <strain evidence="6">R501</strain>
    </source>
</reference>
<dbReference type="InterPro" id="IPR005311">
    <property type="entry name" value="PBP_dimer"/>
</dbReference>
<comment type="similarity">
    <text evidence="2">Belongs to the transpeptidase family.</text>
</comment>
<dbReference type="Pfam" id="PF03717">
    <property type="entry name" value="PBP_dimer"/>
    <property type="match status" value="1"/>
</dbReference>
<keyword evidence="6" id="KW-0131">Cell cycle</keyword>
<dbReference type="AlphaFoldDB" id="A0A6F8ZFL9"/>
<dbReference type="KEGG" id="hfv:R50_0954"/>
<dbReference type="InterPro" id="IPR001460">
    <property type="entry name" value="PCN-bd_Tpept"/>
</dbReference>
<dbReference type="EMBL" id="LR778114">
    <property type="protein sequence ID" value="CAB1128460.1"/>
    <property type="molecule type" value="Genomic_DNA"/>
</dbReference>
<dbReference type="InterPro" id="IPR050515">
    <property type="entry name" value="Beta-lactam/transpept"/>
</dbReference>
<keyword evidence="6" id="KW-0328">Glycosyltransferase</keyword>
<dbReference type="SUPFAM" id="SSF56601">
    <property type="entry name" value="beta-lactamase/transpeptidase-like"/>
    <property type="match status" value="1"/>
</dbReference>
<evidence type="ECO:0000256" key="2">
    <source>
        <dbReference type="ARBA" id="ARBA00007171"/>
    </source>
</evidence>
<dbReference type="GO" id="GO:0008658">
    <property type="term" value="F:penicillin binding"/>
    <property type="evidence" value="ECO:0007669"/>
    <property type="project" value="InterPro"/>
</dbReference>
<dbReference type="Gene3D" id="3.40.710.10">
    <property type="entry name" value="DD-peptidase/beta-lactamase superfamily"/>
    <property type="match status" value="1"/>
</dbReference>
<dbReference type="PANTHER" id="PTHR30627">
    <property type="entry name" value="PEPTIDOGLYCAN D,D-TRANSPEPTIDASE"/>
    <property type="match status" value="1"/>
</dbReference>
<dbReference type="GO" id="GO:0005886">
    <property type="term" value="C:plasma membrane"/>
    <property type="evidence" value="ECO:0007669"/>
    <property type="project" value="TreeGrafter"/>
</dbReference>
<gene>
    <name evidence="6" type="ORF">R50_0954</name>
</gene>
<dbReference type="EC" id="2.4.1.129" evidence="6"/>
<feature type="domain" description="Penicillin-binding protein transpeptidase" evidence="4">
    <location>
        <begin position="258"/>
        <end position="564"/>
    </location>
</feature>
<evidence type="ECO:0000313" key="6">
    <source>
        <dbReference type="EMBL" id="CAB1128460.1"/>
    </source>
</evidence>
<evidence type="ECO:0000313" key="7">
    <source>
        <dbReference type="Proteomes" id="UP000503399"/>
    </source>
</evidence>
<evidence type="ECO:0000256" key="3">
    <source>
        <dbReference type="ARBA" id="ARBA00023136"/>
    </source>
</evidence>
<accession>A0A6F8ZFL9</accession>
<dbReference type="GO" id="GO:0071555">
    <property type="term" value="P:cell wall organization"/>
    <property type="evidence" value="ECO:0007669"/>
    <property type="project" value="TreeGrafter"/>
</dbReference>
<dbReference type="InterPro" id="IPR012338">
    <property type="entry name" value="Beta-lactam/transpept-like"/>
</dbReference>
<name>A0A6F8ZFL9_9FIRM</name>
<keyword evidence="6" id="KW-0132">Cell division</keyword>
<comment type="subcellular location">
    <subcellularLocation>
        <location evidence="1">Membrane</location>
    </subcellularLocation>
</comment>
<dbReference type="InterPro" id="IPR036138">
    <property type="entry name" value="PBP_dimer_sf"/>
</dbReference>
<evidence type="ECO:0000259" key="4">
    <source>
        <dbReference type="Pfam" id="PF00905"/>
    </source>
</evidence>
<dbReference type="Gene3D" id="3.90.1310.10">
    <property type="entry name" value="Penicillin-binding protein 2a (Domain 2)"/>
    <property type="match status" value="1"/>
</dbReference>
<proteinExistence type="inferred from homology"/>
<dbReference type="Pfam" id="PF00905">
    <property type="entry name" value="Transpeptidase"/>
    <property type="match status" value="1"/>
</dbReference>
<keyword evidence="6" id="KW-0808">Transferase</keyword>
<dbReference type="Proteomes" id="UP000503399">
    <property type="component" value="Chromosome"/>
</dbReference>
<sequence length="585" mass="63054">MARAVRHEAGSGTPPAGSGLRWRLGWTRFWWMVGFGLLGVQLVRIQVLQAPALQAYALGIHYQLRTLPAERGKILDRFGQPLAMDVPGYDVIATPHVLAADHPRRAARALARVLPFPAARIAAVIDRRNSWYALLARDVSPATARKVAALNLPGVSLEAVSGRDYPDGSLAAQVLGFVGSGDRGLAGVEAAYNRWLAGTPGRERVAVDAYGQTLPQWSRLLQAPRPGDSVELTIDPAIQAVAQHWLDWGVKRVHANGGTVIILNPHTGAVLALANAPTFNPNRFWTAKPQDLVDQAVQDPVPPGSIFKPVTVSAALNLGLVTPDTLFDTRGYKIVDGVRIDDWKPGGWGWITLTRGLAYSSDQVFMDLALKLGVAHFYRYVRRFGFFHPSGVGLPGDSNGVWLPASQVNAVDLATMGFGQGMAVTPMQVVAAVATVVNHGVMMQPRIVRAIIGPGNRVVRRYGPRVESRPVAAGVAAEVEGMMVKEATYGTGVPADLPGYIIGGKTGTAQQIVHGRTSNHVFVSSYLGFGPYPHPRFLMLVMINHPRGALFYGDQVAAPVWQKIGMFLMHYWHIAPYAGPHNGGG</sequence>
<dbReference type="PANTHER" id="PTHR30627:SF1">
    <property type="entry name" value="PEPTIDOGLYCAN D,D-TRANSPEPTIDASE FTSI"/>
    <property type="match status" value="1"/>
</dbReference>
<protein>
    <submittedName>
        <fullName evidence="6">Cell division protein FtsI (Peptidoglycan synthetase)</fullName>
        <ecNumber evidence="6">2.4.1.129</ecNumber>
    </submittedName>
</protein>
<evidence type="ECO:0000259" key="5">
    <source>
        <dbReference type="Pfam" id="PF03717"/>
    </source>
</evidence>
<organism evidence="6 7">
    <name type="scientific">Candidatus Hydrogenisulfobacillus filiaventi</name>
    <dbReference type="NCBI Taxonomy" id="2707344"/>
    <lineage>
        <taxon>Bacteria</taxon>
        <taxon>Bacillati</taxon>
        <taxon>Bacillota</taxon>
        <taxon>Clostridia</taxon>
        <taxon>Eubacteriales</taxon>
        <taxon>Clostridiales Family XVII. Incertae Sedis</taxon>
        <taxon>Candidatus Hydrogenisulfobacillus</taxon>
    </lineage>
</organism>
<dbReference type="SUPFAM" id="SSF56519">
    <property type="entry name" value="Penicillin binding protein dimerisation domain"/>
    <property type="match status" value="1"/>
</dbReference>
<dbReference type="GO" id="GO:0051301">
    <property type="term" value="P:cell division"/>
    <property type="evidence" value="ECO:0007669"/>
    <property type="project" value="UniProtKB-KW"/>
</dbReference>
<keyword evidence="7" id="KW-1185">Reference proteome</keyword>
<feature type="domain" description="Penicillin-binding protein dimerisation" evidence="5">
    <location>
        <begin position="67"/>
        <end position="214"/>
    </location>
</feature>
<dbReference type="GO" id="GO:0016757">
    <property type="term" value="F:glycosyltransferase activity"/>
    <property type="evidence" value="ECO:0007669"/>
    <property type="project" value="UniProtKB-KW"/>
</dbReference>
<evidence type="ECO:0000256" key="1">
    <source>
        <dbReference type="ARBA" id="ARBA00004370"/>
    </source>
</evidence>
<keyword evidence="3" id="KW-0472">Membrane</keyword>